<dbReference type="InterPro" id="IPR014729">
    <property type="entry name" value="Rossmann-like_a/b/a_fold"/>
</dbReference>
<sequence>MSGPGPGGARTPRGGARAPVVVGVDAAGSADAAVEWAAAESAARGCPLRIVHVFRPTLPADPYGVVAPMDAYLTAHAAADAVLAESVGRARTVASDIEVSAHLLGGTTLGALLAEAARACLLVLGSRGLCGLRALLARSVSAQVVAHASGPVVVIPPVPEGEPPPWSPPRVVVGVGPDRSCDRAVGFAFRAARQRGIPLVAVHAWTPDAPADLEAVHAPASVAEVVGRRTLERALEPWRASFPDVEVVTAPVRGEPARVVAAESRGAAVVVVGSRHRGQVRAAVLGSVSRSVLQHCCSPVAVVAHAAPGPSRVRDVGGVLRVPFGRRAPR</sequence>
<dbReference type="InterPro" id="IPR006016">
    <property type="entry name" value="UspA"/>
</dbReference>
<dbReference type="OrthoDB" id="3174546at2"/>
<accession>A0A543DR50</accession>
<evidence type="ECO:0000313" key="4">
    <source>
        <dbReference type="Proteomes" id="UP000315677"/>
    </source>
</evidence>
<comment type="caution">
    <text evidence="3">The sequence shown here is derived from an EMBL/GenBank/DDBJ whole genome shotgun (WGS) entry which is preliminary data.</text>
</comment>
<dbReference type="EMBL" id="VFPA01000002">
    <property type="protein sequence ID" value="TQM11801.1"/>
    <property type="molecule type" value="Genomic_DNA"/>
</dbReference>
<evidence type="ECO:0000313" key="3">
    <source>
        <dbReference type="EMBL" id="TQM11801.1"/>
    </source>
</evidence>
<dbReference type="PANTHER" id="PTHR46268">
    <property type="entry name" value="STRESS RESPONSE PROTEIN NHAX"/>
    <property type="match status" value="1"/>
</dbReference>
<evidence type="ECO:0000256" key="1">
    <source>
        <dbReference type="ARBA" id="ARBA00008791"/>
    </source>
</evidence>
<dbReference type="PRINTS" id="PR01438">
    <property type="entry name" value="UNVRSLSTRESS"/>
</dbReference>
<dbReference type="InterPro" id="IPR006015">
    <property type="entry name" value="Universal_stress_UspA"/>
</dbReference>
<feature type="domain" description="UspA" evidence="2">
    <location>
        <begin position="19"/>
        <end position="156"/>
    </location>
</feature>
<proteinExistence type="inferred from homology"/>
<dbReference type="AlphaFoldDB" id="A0A543DR50"/>
<name>A0A543DR50_9PSEU</name>
<keyword evidence="4" id="KW-1185">Reference proteome</keyword>
<dbReference type="Gene3D" id="3.40.50.620">
    <property type="entry name" value="HUPs"/>
    <property type="match status" value="2"/>
</dbReference>
<organism evidence="3 4">
    <name type="scientific">Pseudonocardia kunmingensis</name>
    <dbReference type="NCBI Taxonomy" id="630975"/>
    <lineage>
        <taxon>Bacteria</taxon>
        <taxon>Bacillati</taxon>
        <taxon>Actinomycetota</taxon>
        <taxon>Actinomycetes</taxon>
        <taxon>Pseudonocardiales</taxon>
        <taxon>Pseudonocardiaceae</taxon>
        <taxon>Pseudonocardia</taxon>
    </lineage>
</organism>
<protein>
    <submittedName>
        <fullName evidence="3">Nucleotide-binding universal stress UspA family protein</fullName>
    </submittedName>
</protein>
<reference evidence="3 4" key="1">
    <citation type="submission" date="2019-06" db="EMBL/GenBank/DDBJ databases">
        <title>Sequencing the genomes of 1000 actinobacteria strains.</title>
        <authorList>
            <person name="Klenk H.-P."/>
        </authorList>
    </citation>
    <scope>NUCLEOTIDE SEQUENCE [LARGE SCALE GENOMIC DNA]</scope>
    <source>
        <strain evidence="3 4">DSM 45301</strain>
    </source>
</reference>
<evidence type="ECO:0000259" key="2">
    <source>
        <dbReference type="Pfam" id="PF00582"/>
    </source>
</evidence>
<dbReference type="PANTHER" id="PTHR46268:SF6">
    <property type="entry name" value="UNIVERSAL STRESS PROTEIN UP12"/>
    <property type="match status" value="1"/>
</dbReference>
<feature type="domain" description="UspA" evidence="2">
    <location>
        <begin position="170"/>
        <end position="303"/>
    </location>
</feature>
<dbReference type="SUPFAM" id="SSF52402">
    <property type="entry name" value="Adenine nucleotide alpha hydrolases-like"/>
    <property type="match status" value="2"/>
</dbReference>
<dbReference type="Pfam" id="PF00582">
    <property type="entry name" value="Usp"/>
    <property type="match status" value="2"/>
</dbReference>
<comment type="similarity">
    <text evidence="1">Belongs to the universal stress protein A family.</text>
</comment>
<dbReference type="RefSeq" id="WP_142056202.1">
    <property type="nucleotide sequence ID" value="NZ_VFPA01000002.1"/>
</dbReference>
<dbReference type="Proteomes" id="UP000315677">
    <property type="component" value="Unassembled WGS sequence"/>
</dbReference>
<gene>
    <name evidence="3" type="ORF">FB558_4373</name>
</gene>